<name>A0ABS1X140_9GAMM</name>
<dbReference type="PANTHER" id="PTHR43586:SF15">
    <property type="entry name" value="BLR3095 PROTEIN"/>
    <property type="match status" value="1"/>
</dbReference>
<evidence type="ECO:0000313" key="3">
    <source>
        <dbReference type="EMBL" id="MBM0106926.1"/>
    </source>
</evidence>
<dbReference type="InterPro" id="IPR015424">
    <property type="entry name" value="PyrdxlP-dep_Trfase"/>
</dbReference>
<dbReference type="InterPro" id="IPR015422">
    <property type="entry name" value="PyrdxlP-dep_Trfase_small"/>
</dbReference>
<comment type="caution">
    <text evidence="3">The sequence shown here is derived from an EMBL/GenBank/DDBJ whole genome shotgun (WGS) entry which is preliminary data.</text>
</comment>
<sequence length="385" mass="41834">MTQTQAGAPEQRAAFEIPDHITYLNCASLCPRLKAVTAAGQASLVRMGTPWKVDNSDWFGGSEQLRSAFGRIINAPASSIALVPAVSYGIAVAALNVPVKDGDNIVVVDQEYPSNFYSWRRLARQRGAELRVVLPPPGGTITDAIISLIDRRTAVVATQNCHWTDGTFVDLRRVGAAARANDAALVVDASQSLGAYPFDVQEIQPDFLVTVGYKWLLGPYALGYMYVAERWHSQGVPLEESWLHREGSESFVGLVSYTEAYKAGAARFSQGEAAQLYLSAMALAALEQIQQWTPSRIQQQLGEWTTELAARAKPLGLTCVDASNRMGHLIGLRAKNGLPENLVTQLADRDIYVAARGSSIRVAPHLHSTASDMDRLVTALGEILR</sequence>
<evidence type="ECO:0000313" key="4">
    <source>
        <dbReference type="Proteomes" id="UP000661077"/>
    </source>
</evidence>
<dbReference type="EMBL" id="JAEVLS010000004">
    <property type="protein sequence ID" value="MBM0106926.1"/>
    <property type="molecule type" value="Genomic_DNA"/>
</dbReference>
<feature type="domain" description="Aminotransferase class V" evidence="2">
    <location>
        <begin position="63"/>
        <end position="359"/>
    </location>
</feature>
<reference evidence="3 4" key="1">
    <citation type="journal article" date="2021" name="Int. J. Syst. Evol. Microbiol.">
        <title>Steroidobacter gossypii sp. nov., isolated from soil of cotton cropping field.</title>
        <authorList>
            <person name="Huang R."/>
            <person name="Yang S."/>
            <person name="Zhen C."/>
            <person name="Liu W."/>
        </authorList>
    </citation>
    <scope>NUCLEOTIDE SEQUENCE [LARGE SCALE GENOMIC DNA]</scope>
    <source>
        <strain evidence="3 4">S1-65</strain>
    </source>
</reference>
<dbReference type="Gene3D" id="3.40.640.10">
    <property type="entry name" value="Type I PLP-dependent aspartate aminotransferase-like (Major domain)"/>
    <property type="match status" value="1"/>
</dbReference>
<proteinExistence type="predicted"/>
<dbReference type="Gene3D" id="3.90.1150.10">
    <property type="entry name" value="Aspartate Aminotransferase, domain 1"/>
    <property type="match status" value="1"/>
</dbReference>
<gene>
    <name evidence="3" type="ORF">JM946_19495</name>
</gene>
<accession>A0ABS1X140</accession>
<keyword evidence="4" id="KW-1185">Reference proteome</keyword>
<evidence type="ECO:0000256" key="1">
    <source>
        <dbReference type="ARBA" id="ARBA00022898"/>
    </source>
</evidence>
<keyword evidence="3" id="KW-0808">Transferase</keyword>
<dbReference type="GO" id="GO:0008483">
    <property type="term" value="F:transaminase activity"/>
    <property type="evidence" value="ECO:0007669"/>
    <property type="project" value="UniProtKB-KW"/>
</dbReference>
<dbReference type="Pfam" id="PF00266">
    <property type="entry name" value="Aminotran_5"/>
    <property type="match status" value="1"/>
</dbReference>
<keyword evidence="1" id="KW-0663">Pyridoxal phosphate</keyword>
<dbReference type="InterPro" id="IPR015421">
    <property type="entry name" value="PyrdxlP-dep_Trfase_major"/>
</dbReference>
<evidence type="ECO:0000259" key="2">
    <source>
        <dbReference type="Pfam" id="PF00266"/>
    </source>
</evidence>
<dbReference type="PANTHER" id="PTHR43586">
    <property type="entry name" value="CYSTEINE DESULFURASE"/>
    <property type="match status" value="1"/>
</dbReference>
<organism evidence="3 4">
    <name type="scientific">Steroidobacter gossypii</name>
    <dbReference type="NCBI Taxonomy" id="2805490"/>
    <lineage>
        <taxon>Bacteria</taxon>
        <taxon>Pseudomonadati</taxon>
        <taxon>Pseudomonadota</taxon>
        <taxon>Gammaproteobacteria</taxon>
        <taxon>Steroidobacterales</taxon>
        <taxon>Steroidobacteraceae</taxon>
        <taxon>Steroidobacter</taxon>
    </lineage>
</organism>
<protein>
    <submittedName>
        <fullName evidence="3">Aminotransferase class V-fold PLP-dependent enzyme</fullName>
    </submittedName>
</protein>
<dbReference type="InterPro" id="IPR000192">
    <property type="entry name" value="Aminotrans_V_dom"/>
</dbReference>
<dbReference type="SUPFAM" id="SSF53383">
    <property type="entry name" value="PLP-dependent transferases"/>
    <property type="match status" value="1"/>
</dbReference>
<dbReference type="Proteomes" id="UP000661077">
    <property type="component" value="Unassembled WGS sequence"/>
</dbReference>
<keyword evidence="3" id="KW-0032">Aminotransferase</keyword>
<dbReference type="RefSeq" id="WP_203169038.1">
    <property type="nucleotide sequence ID" value="NZ_JAEVLS010000004.1"/>
</dbReference>